<protein>
    <submittedName>
        <fullName evidence="3">Alkaline phosphatase</fullName>
    </submittedName>
</protein>
<dbReference type="PANTHER" id="PTHR43606:SF2">
    <property type="entry name" value="ALKALINE PHOSPHATASE FAMILY PROTEIN (AFU_ORTHOLOGUE AFUA_5G03860)"/>
    <property type="match status" value="1"/>
</dbReference>
<feature type="domain" description="PhoD-like phosphatase metallophosphatase" evidence="1">
    <location>
        <begin position="142"/>
        <end position="510"/>
    </location>
</feature>
<accession>A0A3R8R8X7</accession>
<dbReference type="Pfam" id="PF09423">
    <property type="entry name" value="PhoD"/>
    <property type="match status" value="1"/>
</dbReference>
<dbReference type="InterPro" id="IPR038607">
    <property type="entry name" value="PhoD-like_sf"/>
</dbReference>
<evidence type="ECO:0000313" key="3">
    <source>
        <dbReference type="EMBL" id="RRQ52685.1"/>
    </source>
</evidence>
<reference evidence="3 4" key="1">
    <citation type="submission" date="2018-12" db="EMBL/GenBank/DDBJ databases">
        <authorList>
            <person name="Kim S.-J."/>
            <person name="Jung G.-Y."/>
        </authorList>
    </citation>
    <scope>NUCLEOTIDE SEQUENCE [LARGE SCALE GENOMIC DNA]</scope>
    <source>
        <strain evidence="3 4">03SU3-P</strain>
    </source>
</reference>
<dbReference type="InterPro" id="IPR052900">
    <property type="entry name" value="Phospholipid_Metab_Enz"/>
</dbReference>
<evidence type="ECO:0000259" key="1">
    <source>
        <dbReference type="Pfam" id="PF09423"/>
    </source>
</evidence>
<evidence type="ECO:0000259" key="2">
    <source>
        <dbReference type="Pfam" id="PF16655"/>
    </source>
</evidence>
<feature type="domain" description="Phospholipase D N-terminal" evidence="2">
    <location>
        <begin position="41"/>
        <end position="130"/>
    </location>
</feature>
<dbReference type="PROSITE" id="PS51318">
    <property type="entry name" value="TAT"/>
    <property type="match status" value="1"/>
</dbReference>
<dbReference type="InterPro" id="IPR006311">
    <property type="entry name" value="TAT_signal"/>
</dbReference>
<evidence type="ECO:0000313" key="4">
    <source>
        <dbReference type="Proteomes" id="UP000268553"/>
    </source>
</evidence>
<gene>
    <name evidence="3" type="ORF">D7D48_07630</name>
</gene>
<dbReference type="EMBL" id="RWJI01000001">
    <property type="protein sequence ID" value="RRQ52685.1"/>
    <property type="molecule type" value="Genomic_DNA"/>
</dbReference>
<dbReference type="PANTHER" id="PTHR43606">
    <property type="entry name" value="PHOSPHATASE, PUTATIVE (AFU_ORTHOLOGUE AFUA_6G08710)-RELATED"/>
    <property type="match status" value="1"/>
</dbReference>
<keyword evidence="4" id="KW-1185">Reference proteome</keyword>
<dbReference type="Pfam" id="PF16655">
    <property type="entry name" value="PhoD_N"/>
    <property type="match status" value="1"/>
</dbReference>
<name>A0A3R8R8X7_9SPHN</name>
<dbReference type="Proteomes" id="UP000268553">
    <property type="component" value="Unassembled WGS sequence"/>
</dbReference>
<organism evidence="3 4">
    <name type="scientific">Sphingorhabdus wooponensis</name>
    <dbReference type="NCBI Taxonomy" id="940136"/>
    <lineage>
        <taxon>Bacteria</taxon>
        <taxon>Pseudomonadati</taxon>
        <taxon>Pseudomonadota</taxon>
        <taxon>Alphaproteobacteria</taxon>
        <taxon>Sphingomonadales</taxon>
        <taxon>Sphingomonadaceae</taxon>
        <taxon>Sphingorhabdus</taxon>
    </lineage>
</organism>
<dbReference type="AlphaFoldDB" id="A0A3R8R8X7"/>
<sequence length="541" mass="59262">MSFIIDRRQLLTTAGFGLGGLMLPGGVAMAQTLLGLTGFTHNVASGEPGPDSVLLWTRYVNPTGGASKMRVEISESQDFGKIAGGGEMVTGPWRDHTVKITVDNLAPGKWHWFRFIAPDGSISPIGRTKTLPVGKAAKFNIAIFSCSNLGFGEFNAYGHAAARDDIDLVLHMGDYIYEYGRGGYDGGAKFAARIFPADEILTLADYRLRYASYRSDTQLQALHANFPMIANTDDHETANDSWEGGAQNHSVDEGDWNARRNAAMQVWREWLPVGEQPWKEYPIGDLATYYRTDTRAVARSKPYAYADLLRSGDPAKALSEYRDGAWRNPSMTMLGSEQEAWLSRAMGRNKSTWAVLGSATNMGYNYTPENAMDWVPQFGPERARNYVRQGIAATKAGLPYNLDNWGGYPAARSRLLAAAQRADANLVVVTGDSHNGWAFDLPEGGKPAGVEFGGHSVSSPGFESAIPFTDPADVARSLLGTSKQELRWVDTSNRGYMHLSLTPQAATNEWVFMQTIKDVSLATKAGHKMKVRPGRKILEQA</sequence>
<dbReference type="SUPFAM" id="SSF56300">
    <property type="entry name" value="Metallo-dependent phosphatases"/>
    <property type="match status" value="1"/>
</dbReference>
<dbReference type="CDD" id="cd07389">
    <property type="entry name" value="MPP_PhoD"/>
    <property type="match status" value="1"/>
</dbReference>
<proteinExistence type="predicted"/>
<dbReference type="Gene3D" id="3.60.21.70">
    <property type="entry name" value="PhoD-like phosphatase"/>
    <property type="match status" value="1"/>
</dbReference>
<dbReference type="RefSeq" id="WP_125230699.1">
    <property type="nucleotide sequence ID" value="NZ_RWJI01000001.1"/>
</dbReference>
<comment type="caution">
    <text evidence="3">The sequence shown here is derived from an EMBL/GenBank/DDBJ whole genome shotgun (WGS) entry which is preliminary data.</text>
</comment>
<dbReference type="Gene3D" id="2.60.40.380">
    <property type="entry name" value="Purple acid phosphatase-like, N-terminal"/>
    <property type="match status" value="1"/>
</dbReference>
<dbReference type="OrthoDB" id="327733at2"/>
<dbReference type="InterPro" id="IPR032093">
    <property type="entry name" value="PhoD_N"/>
</dbReference>
<dbReference type="InterPro" id="IPR029052">
    <property type="entry name" value="Metallo-depent_PP-like"/>
</dbReference>
<dbReference type="InterPro" id="IPR018946">
    <property type="entry name" value="PhoD-like_MPP"/>
</dbReference>